<dbReference type="RefSeq" id="XP_056793574.1">
    <property type="nucleotide sequence ID" value="XM_056931543.1"/>
</dbReference>
<feature type="compositionally biased region" description="Polar residues" evidence="1">
    <location>
        <begin position="141"/>
        <end position="156"/>
    </location>
</feature>
<feature type="compositionally biased region" description="Pro residues" evidence="1">
    <location>
        <begin position="1"/>
        <end position="10"/>
    </location>
</feature>
<evidence type="ECO:0000256" key="1">
    <source>
        <dbReference type="SAM" id="MobiDB-lite"/>
    </source>
</evidence>
<feature type="region of interest" description="Disordered" evidence="1">
    <location>
        <begin position="1"/>
        <end position="62"/>
    </location>
</feature>
<gene>
    <name evidence="2" type="ORF">N7539_001940</name>
</gene>
<feature type="compositionally biased region" description="Acidic residues" evidence="1">
    <location>
        <begin position="332"/>
        <end position="344"/>
    </location>
</feature>
<protein>
    <submittedName>
        <fullName evidence="2">Uncharacterized protein</fullName>
    </submittedName>
</protein>
<sequence>MTTTPPPPSPSSLRTPSAPLHGAGYDQYDPYPPRKSTRLANQRAAKELEKLPEPAGSKMPSKFWAKRVPKQYRKFDLETSSDSDEFIPGQQLEDPFLDRGSSHDAFISPQRQSASALRARAEAPQGLLTPAKTPSKRKIQGNMSSTSRTLFPSSGRVTAKKPAPFSLESFETSSSEEIQIFTDSRDRVPVARPSRDNPFASRLSDVSKTKNPIKEPAKTNIESRPTPETTVSASMSRTRSERHRSNMSENKVFLPPRRDGMTMMFRGKRVFTKFEDSEDEDEDDDDDFLGLFASRADLLAADPTALDRKPLSRREIKPRQLFPSAATGVSKDEEEAATDDEGVQEPDTKQQSVVDHSVDTKDVPESLESPQAPVATRLLRSSARFASQTEQASSGKSAVDTKRKRISPFDHWLRKKQAIEEVSASLPPAKREADYSGDQITPPSAKKTRSTRGSASVDPAV</sequence>
<evidence type="ECO:0000313" key="2">
    <source>
        <dbReference type="EMBL" id="KAJ5493194.1"/>
    </source>
</evidence>
<name>A0A9X0C0P3_9EURO</name>
<feature type="compositionally biased region" description="Polar residues" evidence="1">
    <location>
        <begin position="220"/>
        <end position="237"/>
    </location>
</feature>
<keyword evidence="3" id="KW-1185">Reference proteome</keyword>
<dbReference type="GeneID" id="81621792"/>
<feature type="region of interest" description="Disordered" evidence="1">
    <location>
        <begin position="78"/>
        <end position="259"/>
    </location>
</feature>
<comment type="caution">
    <text evidence="2">The sequence shown here is derived from an EMBL/GenBank/DDBJ whole genome shotgun (WGS) entry which is preliminary data.</text>
</comment>
<evidence type="ECO:0000313" key="3">
    <source>
        <dbReference type="Proteomes" id="UP001148312"/>
    </source>
</evidence>
<feature type="compositionally biased region" description="Low complexity" evidence="1">
    <location>
        <begin position="108"/>
        <end position="125"/>
    </location>
</feature>
<dbReference type="AlphaFoldDB" id="A0A9X0C0P3"/>
<feature type="region of interest" description="Disordered" evidence="1">
    <location>
        <begin position="301"/>
        <end position="461"/>
    </location>
</feature>
<dbReference type="Proteomes" id="UP001148312">
    <property type="component" value="Unassembled WGS sequence"/>
</dbReference>
<reference evidence="2" key="1">
    <citation type="submission" date="2022-12" db="EMBL/GenBank/DDBJ databases">
        <authorList>
            <person name="Petersen C."/>
        </authorList>
    </citation>
    <scope>NUCLEOTIDE SEQUENCE</scope>
    <source>
        <strain evidence="2">IBT 30728</strain>
    </source>
</reference>
<feature type="compositionally biased region" description="Basic and acidic residues" evidence="1">
    <location>
        <begin position="305"/>
        <end position="318"/>
    </location>
</feature>
<accession>A0A9X0C0P3</accession>
<feature type="compositionally biased region" description="Basic and acidic residues" evidence="1">
    <location>
        <begin position="183"/>
        <end position="195"/>
    </location>
</feature>
<organism evidence="2 3">
    <name type="scientific">Penicillium diatomitis</name>
    <dbReference type="NCBI Taxonomy" id="2819901"/>
    <lineage>
        <taxon>Eukaryota</taxon>
        <taxon>Fungi</taxon>
        <taxon>Dikarya</taxon>
        <taxon>Ascomycota</taxon>
        <taxon>Pezizomycotina</taxon>
        <taxon>Eurotiomycetes</taxon>
        <taxon>Eurotiomycetidae</taxon>
        <taxon>Eurotiales</taxon>
        <taxon>Aspergillaceae</taxon>
        <taxon>Penicillium</taxon>
    </lineage>
</organism>
<dbReference type="EMBL" id="JAPWDQ010000002">
    <property type="protein sequence ID" value="KAJ5493194.1"/>
    <property type="molecule type" value="Genomic_DNA"/>
</dbReference>
<proteinExistence type="predicted"/>
<feature type="compositionally biased region" description="Low complexity" evidence="1">
    <location>
        <begin position="165"/>
        <end position="177"/>
    </location>
</feature>
<reference evidence="2" key="2">
    <citation type="journal article" date="2023" name="IMA Fungus">
        <title>Comparative genomic study of the Penicillium genus elucidates a diverse pangenome and 15 lateral gene transfer events.</title>
        <authorList>
            <person name="Petersen C."/>
            <person name="Sorensen T."/>
            <person name="Nielsen M.R."/>
            <person name="Sondergaard T.E."/>
            <person name="Sorensen J.L."/>
            <person name="Fitzpatrick D.A."/>
            <person name="Frisvad J.C."/>
            <person name="Nielsen K.L."/>
        </authorList>
    </citation>
    <scope>NUCLEOTIDE SEQUENCE</scope>
    <source>
        <strain evidence="2">IBT 30728</strain>
    </source>
</reference>
<feature type="compositionally biased region" description="Basic and acidic residues" evidence="1">
    <location>
        <begin position="205"/>
        <end position="217"/>
    </location>
</feature>
<feature type="compositionally biased region" description="Polar residues" evidence="1">
    <location>
        <begin position="384"/>
        <end position="396"/>
    </location>
</feature>